<protein>
    <submittedName>
        <fullName evidence="2">Uncharacterized protein</fullName>
    </submittedName>
</protein>
<keyword evidence="1" id="KW-1133">Transmembrane helix</keyword>
<accession>A0ABR4KRJ9</accession>
<keyword evidence="1" id="KW-0472">Membrane</keyword>
<dbReference type="Proteomes" id="UP001610446">
    <property type="component" value="Unassembled WGS sequence"/>
</dbReference>
<sequence length="56" mass="6450">MSPPQSNFGLDFIFALQMPSMYYITPNSMLLYRISTDIKKKWKPQKPDKVNPGPGM</sequence>
<evidence type="ECO:0000256" key="1">
    <source>
        <dbReference type="SAM" id="Phobius"/>
    </source>
</evidence>
<organism evidence="2 3">
    <name type="scientific">Aspergillus pseudoustus</name>
    <dbReference type="NCBI Taxonomy" id="1810923"/>
    <lineage>
        <taxon>Eukaryota</taxon>
        <taxon>Fungi</taxon>
        <taxon>Dikarya</taxon>
        <taxon>Ascomycota</taxon>
        <taxon>Pezizomycotina</taxon>
        <taxon>Eurotiomycetes</taxon>
        <taxon>Eurotiomycetidae</taxon>
        <taxon>Eurotiales</taxon>
        <taxon>Aspergillaceae</taxon>
        <taxon>Aspergillus</taxon>
        <taxon>Aspergillus subgen. Nidulantes</taxon>
    </lineage>
</organism>
<dbReference type="EMBL" id="JBFXLU010000013">
    <property type="protein sequence ID" value="KAL2854881.1"/>
    <property type="molecule type" value="Genomic_DNA"/>
</dbReference>
<name>A0ABR4KRJ9_9EURO</name>
<gene>
    <name evidence="2" type="ORF">BJY01DRAFT_205009</name>
</gene>
<keyword evidence="1" id="KW-0812">Transmembrane</keyword>
<feature type="transmembrane region" description="Helical" evidence="1">
    <location>
        <begin position="12"/>
        <end position="32"/>
    </location>
</feature>
<reference evidence="2 3" key="1">
    <citation type="submission" date="2024-07" db="EMBL/GenBank/DDBJ databases">
        <title>Section-level genome sequencing and comparative genomics of Aspergillus sections Usti and Cavernicolus.</title>
        <authorList>
            <consortium name="Lawrence Berkeley National Laboratory"/>
            <person name="Nybo J.L."/>
            <person name="Vesth T.C."/>
            <person name="Theobald S."/>
            <person name="Frisvad J.C."/>
            <person name="Larsen T.O."/>
            <person name="Kjaerboelling I."/>
            <person name="Rothschild-Mancinelli K."/>
            <person name="Lyhne E.K."/>
            <person name="Kogle M.E."/>
            <person name="Barry K."/>
            <person name="Clum A."/>
            <person name="Na H."/>
            <person name="Ledsgaard L."/>
            <person name="Lin J."/>
            <person name="Lipzen A."/>
            <person name="Kuo A."/>
            <person name="Riley R."/>
            <person name="Mondo S."/>
            <person name="Labutti K."/>
            <person name="Haridas S."/>
            <person name="Pangalinan J."/>
            <person name="Salamov A.A."/>
            <person name="Simmons B.A."/>
            <person name="Magnuson J.K."/>
            <person name="Chen J."/>
            <person name="Drula E."/>
            <person name="Henrissat B."/>
            <person name="Wiebenga A."/>
            <person name="Lubbers R.J."/>
            <person name="Gomes A.C."/>
            <person name="Makela M.R."/>
            <person name="Stajich J."/>
            <person name="Grigoriev I.V."/>
            <person name="Mortensen U.H."/>
            <person name="De Vries R.P."/>
            <person name="Baker S.E."/>
            <person name="Andersen M.R."/>
        </authorList>
    </citation>
    <scope>NUCLEOTIDE SEQUENCE [LARGE SCALE GENOMIC DNA]</scope>
    <source>
        <strain evidence="2 3">CBS 123904</strain>
    </source>
</reference>
<comment type="caution">
    <text evidence="2">The sequence shown here is derived from an EMBL/GenBank/DDBJ whole genome shotgun (WGS) entry which is preliminary data.</text>
</comment>
<evidence type="ECO:0000313" key="3">
    <source>
        <dbReference type="Proteomes" id="UP001610446"/>
    </source>
</evidence>
<evidence type="ECO:0000313" key="2">
    <source>
        <dbReference type="EMBL" id="KAL2854881.1"/>
    </source>
</evidence>
<proteinExistence type="predicted"/>
<keyword evidence="3" id="KW-1185">Reference proteome</keyword>